<feature type="transmembrane region" description="Helical" evidence="1">
    <location>
        <begin position="36"/>
        <end position="55"/>
    </location>
</feature>
<dbReference type="EMBL" id="UAPV01000001">
    <property type="protein sequence ID" value="SPT70091.1"/>
    <property type="molecule type" value="Genomic_DNA"/>
</dbReference>
<evidence type="ECO:0000313" key="3">
    <source>
        <dbReference type="Proteomes" id="UP000250086"/>
    </source>
</evidence>
<dbReference type="Proteomes" id="UP000250086">
    <property type="component" value="Unassembled WGS sequence"/>
</dbReference>
<accession>A0A2X0WX40</accession>
<keyword evidence="1" id="KW-0472">Membrane</keyword>
<reference evidence="2 3" key="1">
    <citation type="submission" date="2018-06" db="EMBL/GenBank/DDBJ databases">
        <authorList>
            <consortium name="Pathogen Informatics"/>
            <person name="Doyle S."/>
        </authorList>
    </citation>
    <scope>NUCLEOTIDE SEQUENCE [LARGE SCALE GENOMIC DNA]</scope>
    <source>
        <strain evidence="2 3">NCTC13093</strain>
    </source>
</reference>
<keyword evidence="1" id="KW-0812">Transmembrane</keyword>
<organism evidence="2 3">
    <name type="scientific">Anaerobiospirillum thomasii</name>
    <dbReference type="NCBI Taxonomy" id="179995"/>
    <lineage>
        <taxon>Bacteria</taxon>
        <taxon>Pseudomonadati</taxon>
        <taxon>Pseudomonadota</taxon>
        <taxon>Gammaproteobacteria</taxon>
        <taxon>Aeromonadales</taxon>
        <taxon>Succinivibrionaceae</taxon>
        <taxon>Anaerobiospirillum</taxon>
    </lineage>
</organism>
<protein>
    <submittedName>
        <fullName evidence="2">Uncharacterized protein</fullName>
    </submittedName>
</protein>
<evidence type="ECO:0000313" key="2">
    <source>
        <dbReference type="EMBL" id="SPT70091.1"/>
    </source>
</evidence>
<dbReference type="AlphaFoldDB" id="A0A2X0WX40"/>
<feature type="transmembrane region" description="Helical" evidence="1">
    <location>
        <begin position="162"/>
        <end position="180"/>
    </location>
</feature>
<feature type="transmembrane region" description="Helical" evidence="1">
    <location>
        <begin position="75"/>
        <end position="99"/>
    </location>
</feature>
<keyword evidence="3" id="KW-1185">Reference proteome</keyword>
<name>A0A2X0WX40_9GAMM</name>
<keyword evidence="1" id="KW-1133">Transmembrane helix</keyword>
<proteinExistence type="predicted"/>
<gene>
    <name evidence="2" type="ORF">NCTC13093_01496</name>
</gene>
<sequence length="183" mass="21009">MSEKRAETNKLIDRGVEFWKFYSQSMYPYQANTTKTYLWLSVTIITALVAVYVEFLKDPQIAERYLYMQGIIYSLYLISCLSSVITLTLGVLCLSSLWIGKAHVGPYGVGKTSWMLDYLDEGVDSESYLTNLRKFAEWVDYSIMSFSYVIQRRAGYLRAQSICTLISIFTGIACVFLYFIQGV</sequence>
<evidence type="ECO:0000256" key="1">
    <source>
        <dbReference type="SAM" id="Phobius"/>
    </source>
</evidence>
<dbReference type="RefSeq" id="WP_146740837.1">
    <property type="nucleotide sequence ID" value="NZ_UAPV01000001.1"/>
</dbReference>